<name>A0A385UJZ5_9EUGL</name>
<evidence type="ECO:0000256" key="1">
    <source>
        <dbReference type="SAM" id="Phobius"/>
    </source>
</evidence>
<keyword evidence="2" id="KW-0150">Chloroplast</keyword>
<keyword evidence="1" id="KW-1133">Transmembrane helix</keyword>
<keyword evidence="1" id="KW-0812">Transmembrane</keyword>
<keyword evidence="1" id="KW-0472">Membrane</keyword>
<dbReference type="EMBL" id="MH285877">
    <property type="protein sequence ID" value="AYB71446.1"/>
    <property type="molecule type" value="Genomic_DNA"/>
</dbReference>
<proteinExistence type="predicted"/>
<dbReference type="AlphaFoldDB" id="A0A385UJZ5"/>
<reference evidence="2" key="1">
    <citation type="journal article" date="2018" name="J. Eukaryot. Microbiol.">
        <title>Intrageneric Variability Between the Chloroplast Genomes of Trachelomonas grandis and Trachelomonas volvocina and Phylogenomic Analysis of Phototrophic Euglenoids.</title>
        <authorList>
            <person name="Dabbagh N."/>
            <person name="Preisfeld A."/>
        </authorList>
    </citation>
    <scope>NUCLEOTIDE SEQUENCE</scope>
</reference>
<organism evidence="2">
    <name type="scientific">Trachelomonas grandis</name>
    <dbReference type="NCBI Taxonomy" id="215769"/>
    <lineage>
        <taxon>Eukaryota</taxon>
        <taxon>Discoba</taxon>
        <taxon>Euglenozoa</taxon>
        <taxon>Euglenida</taxon>
        <taxon>Spirocuta</taxon>
        <taxon>Euglenophyceae</taxon>
        <taxon>Euglenales</taxon>
        <taxon>Euglenaceae</taxon>
        <taxon>Trachelomonas</taxon>
    </lineage>
</organism>
<accession>A0A385UJZ5</accession>
<evidence type="ECO:0000313" key="2">
    <source>
        <dbReference type="EMBL" id="AYB71446.1"/>
    </source>
</evidence>
<gene>
    <name evidence="2" type="primary">roaA</name>
</gene>
<feature type="transmembrane region" description="Helical" evidence="1">
    <location>
        <begin position="61"/>
        <end position="85"/>
    </location>
</feature>
<protein>
    <submittedName>
        <fullName evidence="2">RoaA</fullName>
    </submittedName>
</protein>
<feature type="transmembrane region" description="Helical" evidence="1">
    <location>
        <begin position="32"/>
        <end position="49"/>
    </location>
</feature>
<sequence>MLNYLSKNLIIGKNYVDLINRNSNYLNSNHPLYFTLLNLSLSGLIYLNMNSKLNFYKIITFRYLTNFVIFSYDINCLKFFLFALYRFVYIRGFLNENQDLQIFIKSIYQVVYFQGWSLSRSFTFDTINQISILLVKDHKRRMKCVVKRNYSKHPFKLLKEMNQLIYIWVFKNSLVDYYYDVWGKLDIYLYKLLWKWAKRRYPRRPNSWIYNKHWKFFSGIWRFFVKDSLSGEIQILRSHYLLKRKIYRLPNFINIFDISNKIKVENLSFNRFIDTFKGVMHLLWKRQKGRCFVCQGILIVRNFSNFKIIRIKNSLRHLLSYGIIHNYCCLVK</sequence>
<keyword evidence="2" id="KW-0934">Plastid</keyword>
<geneLocation type="chloroplast" evidence="2"/>